<feature type="compositionally biased region" description="Low complexity" evidence="12">
    <location>
        <begin position="197"/>
        <end position="212"/>
    </location>
</feature>
<dbReference type="GO" id="GO:0005525">
    <property type="term" value="F:GTP binding"/>
    <property type="evidence" value="ECO:0007669"/>
    <property type="project" value="UniProtKB-KW"/>
</dbReference>
<keyword evidence="4 10" id="KW-0963">Cytoplasm</keyword>
<protein>
    <recommendedName>
        <fullName evidence="3 10">Translation initiation factor IF-2</fullName>
    </recommendedName>
</protein>
<dbReference type="PROSITE" id="PS51722">
    <property type="entry name" value="G_TR_2"/>
    <property type="match status" value="1"/>
</dbReference>
<dbReference type="SUPFAM" id="SSF52156">
    <property type="entry name" value="Initiation factor IF2/eIF5b, domain 3"/>
    <property type="match status" value="1"/>
</dbReference>
<dbReference type="InterPro" id="IPR036925">
    <property type="entry name" value="TIF_IF2_dom3_sf"/>
</dbReference>
<dbReference type="CDD" id="cd03692">
    <property type="entry name" value="mtIF2_IVc"/>
    <property type="match status" value="1"/>
</dbReference>
<organism evidence="14 15">
    <name type="scientific">Faecalibacterium prausnitzii</name>
    <dbReference type="NCBI Taxonomy" id="853"/>
    <lineage>
        <taxon>Bacteria</taxon>
        <taxon>Bacillati</taxon>
        <taxon>Bacillota</taxon>
        <taxon>Clostridia</taxon>
        <taxon>Eubacteriales</taxon>
        <taxon>Oscillospiraceae</taxon>
        <taxon>Faecalibacterium</taxon>
    </lineage>
</organism>
<dbReference type="NCBIfam" id="TIGR00231">
    <property type="entry name" value="small_GTP"/>
    <property type="match status" value="1"/>
</dbReference>
<comment type="caution">
    <text evidence="14">The sequence shown here is derived from an EMBL/GenBank/DDBJ whole genome shotgun (WGS) entry which is preliminary data.</text>
</comment>
<evidence type="ECO:0000313" key="15">
    <source>
        <dbReference type="Proteomes" id="UP000220904"/>
    </source>
</evidence>
<dbReference type="Pfam" id="PF00009">
    <property type="entry name" value="GTP_EFTU"/>
    <property type="match status" value="1"/>
</dbReference>
<dbReference type="PANTHER" id="PTHR43381">
    <property type="entry name" value="TRANSLATION INITIATION FACTOR IF-2-RELATED"/>
    <property type="match status" value="1"/>
</dbReference>
<dbReference type="FunFam" id="2.40.30.10:FF:000007">
    <property type="entry name" value="Translation initiation factor IF-2"/>
    <property type="match status" value="1"/>
</dbReference>
<dbReference type="InterPro" id="IPR000178">
    <property type="entry name" value="TF_IF2_bacterial-like"/>
</dbReference>
<dbReference type="Gene3D" id="3.40.50.10050">
    <property type="entry name" value="Translation initiation factor IF- 2, domain 3"/>
    <property type="match status" value="1"/>
</dbReference>
<accession>A0A2A7B6B9</accession>
<dbReference type="GO" id="GO:0003743">
    <property type="term" value="F:translation initiation factor activity"/>
    <property type="evidence" value="ECO:0007669"/>
    <property type="project" value="UniProtKB-UniRule"/>
</dbReference>
<dbReference type="AlphaFoldDB" id="A0A2A7B6B9"/>
<gene>
    <name evidence="10" type="primary">infB</name>
    <name evidence="14" type="ORF">CHR60_09560</name>
</gene>
<dbReference type="EMBL" id="NOUV01000014">
    <property type="protein sequence ID" value="PDX86953.1"/>
    <property type="molecule type" value="Genomic_DNA"/>
</dbReference>
<dbReference type="Pfam" id="PF11987">
    <property type="entry name" value="IF-2"/>
    <property type="match status" value="1"/>
</dbReference>
<evidence type="ECO:0000256" key="10">
    <source>
        <dbReference type="HAMAP-Rule" id="MF_00100"/>
    </source>
</evidence>
<dbReference type="Gene3D" id="3.40.50.300">
    <property type="entry name" value="P-loop containing nucleotide triphosphate hydrolases"/>
    <property type="match status" value="1"/>
</dbReference>
<feature type="compositionally biased region" description="Basic and acidic residues" evidence="12">
    <location>
        <begin position="178"/>
        <end position="189"/>
    </location>
</feature>
<dbReference type="InterPro" id="IPR005225">
    <property type="entry name" value="Small_GTP-bd"/>
</dbReference>
<dbReference type="InterPro" id="IPR009000">
    <property type="entry name" value="Transl_B-barrel_sf"/>
</dbReference>
<dbReference type="InterPro" id="IPR004161">
    <property type="entry name" value="EFTu-like_2"/>
</dbReference>
<dbReference type="Gene3D" id="2.40.30.10">
    <property type="entry name" value="Translation factors"/>
    <property type="match status" value="2"/>
</dbReference>
<dbReference type="Pfam" id="PF03144">
    <property type="entry name" value="GTP_EFTU_D2"/>
    <property type="match status" value="1"/>
</dbReference>
<evidence type="ECO:0000256" key="1">
    <source>
        <dbReference type="ARBA" id="ARBA00004496"/>
    </source>
</evidence>
<evidence type="ECO:0000256" key="2">
    <source>
        <dbReference type="ARBA" id="ARBA00007733"/>
    </source>
</evidence>
<dbReference type="FunFam" id="3.40.50.10050:FF:000001">
    <property type="entry name" value="Translation initiation factor IF-2"/>
    <property type="match status" value="1"/>
</dbReference>
<dbReference type="HAMAP" id="MF_00100_B">
    <property type="entry name" value="IF_2_B"/>
    <property type="match status" value="1"/>
</dbReference>
<dbReference type="RefSeq" id="WP_097792778.1">
    <property type="nucleotide sequence ID" value="NZ_NOUV01000014.1"/>
</dbReference>
<feature type="compositionally biased region" description="Low complexity" evidence="12">
    <location>
        <begin position="93"/>
        <end position="112"/>
    </location>
</feature>
<dbReference type="Pfam" id="PF04760">
    <property type="entry name" value="IF2_N"/>
    <property type="match status" value="2"/>
</dbReference>
<dbReference type="SUPFAM" id="SSF50447">
    <property type="entry name" value="Translation proteins"/>
    <property type="match status" value="2"/>
</dbReference>
<evidence type="ECO:0000259" key="13">
    <source>
        <dbReference type="PROSITE" id="PS51722"/>
    </source>
</evidence>
<comment type="similarity">
    <text evidence="2 10 11">Belongs to the TRAFAC class translation factor GTPase superfamily. Classic translation factor GTPase family. IF-2 subfamily.</text>
</comment>
<feature type="binding site" evidence="10">
    <location>
        <begin position="427"/>
        <end position="430"/>
    </location>
    <ligand>
        <name>GTP</name>
        <dbReference type="ChEBI" id="CHEBI:37565"/>
    </ligand>
</feature>
<evidence type="ECO:0000256" key="3">
    <source>
        <dbReference type="ARBA" id="ARBA00020675"/>
    </source>
</evidence>
<evidence type="ECO:0000313" key="14">
    <source>
        <dbReference type="EMBL" id="PDX86953.1"/>
    </source>
</evidence>
<dbReference type="Pfam" id="PF22042">
    <property type="entry name" value="EF-G_D2"/>
    <property type="match status" value="1"/>
</dbReference>
<feature type="compositionally biased region" description="Basic and acidic residues" evidence="12">
    <location>
        <begin position="115"/>
        <end position="138"/>
    </location>
</feature>
<dbReference type="InterPro" id="IPR000795">
    <property type="entry name" value="T_Tr_GTP-bd_dom"/>
</dbReference>
<feature type="domain" description="Tr-type G" evidence="13">
    <location>
        <begin position="318"/>
        <end position="487"/>
    </location>
</feature>
<dbReference type="GO" id="GO:0003924">
    <property type="term" value="F:GTPase activity"/>
    <property type="evidence" value="ECO:0007669"/>
    <property type="project" value="UniProtKB-UniRule"/>
</dbReference>
<feature type="region of interest" description="Disordered" evidence="12">
    <location>
        <begin position="178"/>
        <end position="216"/>
    </location>
</feature>
<dbReference type="CDD" id="cd03702">
    <property type="entry name" value="IF2_mtIF2_II"/>
    <property type="match status" value="1"/>
</dbReference>
<dbReference type="InterPro" id="IPR006847">
    <property type="entry name" value="IF2_N"/>
</dbReference>
<dbReference type="GO" id="GO:0005829">
    <property type="term" value="C:cytosol"/>
    <property type="evidence" value="ECO:0007669"/>
    <property type="project" value="TreeGrafter"/>
</dbReference>
<keyword evidence="5 10" id="KW-0396">Initiation factor</keyword>
<sequence length="816" mass="89528">MTVKYKVSDFAKDLNISAKKVLDELAAMGSTGKKNSSTLEENELNYLLEKFSKDNSEADLSAYLNSARQPAPEKKAEQPRKAEKKAEPKAEKPAAQSAQPAKKAEPQNSQNQKNKKNEQHKKREEKTVSLSELARETGAKATTAPAQSVSVRREDSQVTVDTRTVDVNVDRFDARYDDLASTKNTENRRKPTPQGNKQKFTQRGQRQRQQFQKGKRETEFERLQRIQLEKARNAQLKVSIPDEITVGELAARLKQQAGKVIAKFMQMGEMHAINDVIDFDTASLLAEEFHAKVEHEVHVTIEERLFTQEEDAQEDLVERPPVVCVMGHVDHGKTSILDAIRKTNVTAGEAGGITQAIGAYQVKVNDSVITFLDTPGHEAFTSMRARGANMTDIAVLVVAADDGIMPQTVESINHAKAANVKLIVAMNKMDKPTANPERVMEGLTKYGIITEDWGGDVACIPVSALTGMGINDLLERIALEAEVMELKANPNRRAKGAVVEARLDKGQGPIATILVQNGTLHAGDVIIAGTAVGRVRTMRSDKGKLLNDAGPSTPVEITGLTAVPEAGDLFEAVADERLARELAEQRIAAAKEKQFSAFQKVTLDNLFSQMAQNDMKELAIVVKADVQGSAEAVKQSLEKISNDEVRVRVIHAGVGAISKSDVDLADASNAIIIGFNVRPDNVAKEEAAATKVEMRMYRVIYDAINDVTDAMKGMLAPKFREVSLGELQVRQVYKISNVGTVAGCRVTSGKITRDSKVRVVRDGIVITEDEIASLKRFKDDAKEVAEGYECGVTLAKFADVKEGDVYEAFKMEEYRD</sequence>
<dbReference type="FunFam" id="3.40.50.300:FF:000019">
    <property type="entry name" value="Translation initiation factor IF-2"/>
    <property type="match status" value="1"/>
</dbReference>
<evidence type="ECO:0000256" key="6">
    <source>
        <dbReference type="ARBA" id="ARBA00022741"/>
    </source>
</evidence>
<feature type="region of interest" description="Disordered" evidence="12">
    <location>
        <begin position="59"/>
        <end position="159"/>
    </location>
</feature>
<dbReference type="PANTHER" id="PTHR43381:SF5">
    <property type="entry name" value="TR-TYPE G DOMAIN-CONTAINING PROTEIN"/>
    <property type="match status" value="1"/>
</dbReference>
<dbReference type="OrthoDB" id="9811804at2"/>
<evidence type="ECO:0000256" key="7">
    <source>
        <dbReference type="ARBA" id="ARBA00022917"/>
    </source>
</evidence>
<comment type="function">
    <text evidence="9 10 11">One of the essential components for the initiation of protein synthesis. Protects formylmethionyl-tRNA from spontaneous hydrolysis and promotes its binding to the 30S ribosomal subunits. Also involved in the hydrolysis of GTP during the formation of the 70S ribosomal complex.</text>
</comment>
<feature type="binding site" evidence="10">
    <location>
        <begin position="327"/>
        <end position="334"/>
    </location>
    <ligand>
        <name>GTP</name>
        <dbReference type="ChEBI" id="CHEBI:37565"/>
    </ligand>
</feature>
<feature type="binding site" evidence="10">
    <location>
        <begin position="373"/>
        <end position="377"/>
    </location>
    <ligand>
        <name>GTP</name>
        <dbReference type="ChEBI" id="CHEBI:37565"/>
    </ligand>
</feature>
<dbReference type="FunFam" id="2.40.30.10:FF:000008">
    <property type="entry name" value="Translation initiation factor IF-2"/>
    <property type="match status" value="1"/>
</dbReference>
<evidence type="ECO:0000256" key="9">
    <source>
        <dbReference type="ARBA" id="ARBA00025162"/>
    </source>
</evidence>
<comment type="subcellular location">
    <subcellularLocation>
        <location evidence="1 10">Cytoplasm</location>
    </subcellularLocation>
</comment>
<keyword evidence="7 10" id="KW-0648">Protein biosynthesis</keyword>
<dbReference type="InterPro" id="IPR053905">
    <property type="entry name" value="EF-G-like_DII"/>
</dbReference>
<evidence type="ECO:0000256" key="5">
    <source>
        <dbReference type="ARBA" id="ARBA00022540"/>
    </source>
</evidence>
<name>A0A2A7B6B9_9FIRM</name>
<proteinExistence type="inferred from homology"/>
<evidence type="ECO:0000256" key="8">
    <source>
        <dbReference type="ARBA" id="ARBA00023134"/>
    </source>
</evidence>
<dbReference type="Proteomes" id="UP000220904">
    <property type="component" value="Unassembled WGS sequence"/>
</dbReference>
<evidence type="ECO:0000256" key="4">
    <source>
        <dbReference type="ARBA" id="ARBA00022490"/>
    </source>
</evidence>
<dbReference type="InterPro" id="IPR027417">
    <property type="entry name" value="P-loop_NTPase"/>
</dbReference>
<dbReference type="Gene3D" id="1.10.10.2480">
    <property type="match status" value="1"/>
</dbReference>
<evidence type="ECO:0000256" key="12">
    <source>
        <dbReference type="SAM" id="MobiDB-lite"/>
    </source>
</evidence>
<feature type="region of interest" description="G-domain" evidence="10">
    <location>
        <begin position="321"/>
        <end position="469"/>
    </location>
</feature>
<keyword evidence="6 10" id="KW-0547">Nucleotide-binding</keyword>
<dbReference type="InterPro" id="IPR015760">
    <property type="entry name" value="TIF_IF2"/>
</dbReference>
<dbReference type="InterPro" id="IPR044145">
    <property type="entry name" value="IF2_II"/>
</dbReference>
<reference evidence="14 15" key="1">
    <citation type="journal article" date="2017" name="Front. Microbiol.">
        <title>New Insights into the Diversity of the Genus Faecalibacterium.</title>
        <authorList>
            <person name="Benevides L."/>
            <person name="Burman S."/>
            <person name="Martin R."/>
            <person name="Robert V."/>
            <person name="Thomas M."/>
            <person name="Miquel S."/>
            <person name="Chain F."/>
            <person name="Sokol H."/>
            <person name="Bermudez-Humaran L.G."/>
            <person name="Morrison M."/>
            <person name="Langella P."/>
            <person name="Azevedo V.A."/>
            <person name="Chatel J.M."/>
            <person name="Soares S."/>
        </authorList>
    </citation>
    <scope>NUCLEOTIDE SEQUENCE [LARGE SCALE GENOMIC DNA]</scope>
    <source>
        <strain evidence="14 15">AHMP21</strain>
    </source>
</reference>
<dbReference type="InterPro" id="IPR023115">
    <property type="entry name" value="TIF_IF2_dom3"/>
</dbReference>
<keyword evidence="8 10" id="KW-0342">GTP-binding</keyword>
<dbReference type="SUPFAM" id="SSF52540">
    <property type="entry name" value="P-loop containing nucleoside triphosphate hydrolases"/>
    <property type="match status" value="1"/>
</dbReference>
<dbReference type="NCBIfam" id="TIGR00487">
    <property type="entry name" value="IF-2"/>
    <property type="match status" value="1"/>
</dbReference>
<feature type="compositionally biased region" description="Basic and acidic residues" evidence="12">
    <location>
        <begin position="71"/>
        <end position="92"/>
    </location>
</feature>
<dbReference type="CDD" id="cd01887">
    <property type="entry name" value="IF2_eIF5B"/>
    <property type="match status" value="1"/>
</dbReference>
<evidence type="ECO:0000256" key="11">
    <source>
        <dbReference type="RuleBase" id="RU000644"/>
    </source>
</evidence>